<organism evidence="1 2">
    <name type="scientific">Hominiventricola filiformis</name>
    <dbReference type="NCBI Taxonomy" id="2885352"/>
    <lineage>
        <taxon>Bacteria</taxon>
        <taxon>Bacillati</taxon>
        <taxon>Bacillota</taxon>
        <taxon>Clostridia</taxon>
        <taxon>Lachnospirales</taxon>
        <taxon>Lachnospiraceae</taxon>
        <taxon>Hominiventricola</taxon>
    </lineage>
</organism>
<dbReference type="AlphaFoldDB" id="A0AAE3A6E0"/>
<gene>
    <name evidence="1" type="ORF">LKD36_01150</name>
</gene>
<keyword evidence="2" id="KW-1185">Reference proteome</keyword>
<dbReference type="Proteomes" id="UP001198220">
    <property type="component" value="Unassembled WGS sequence"/>
</dbReference>
<name>A0AAE3A6E0_9FIRM</name>
<sequence>MAKIKAIATIITGKQSVTTTGKYGIDTTYGAWVYIPTPGYYSIDHCLNVPWDTLKSSLGTATAADVYTGKTFTSQNGTKVTGTMPGFTEGGHSSALEGKWGINTSSGVWMYIPKDGWYSNKYWLQVPWGTLKNFLGNADVSRVLSGYTFTSQNGIKLTGTYKYGVQVTSMTVTSDASTTPFYEGDGTTTVNYNWFYIPLSSIGNHMLCGLRYNKHGVSSGGWEYAVVNPGMIVSLINTGYFIDLTKNQTDVKTSSKPWFPCWEPNTKYDVTVYYVNM</sequence>
<comment type="caution">
    <text evidence="1">The sequence shown here is derived from an EMBL/GenBank/DDBJ whole genome shotgun (WGS) entry which is preliminary data.</text>
</comment>
<accession>A0AAE3A6E0</accession>
<protein>
    <submittedName>
        <fullName evidence="1">Uncharacterized protein</fullName>
    </submittedName>
</protein>
<evidence type="ECO:0000313" key="1">
    <source>
        <dbReference type="EMBL" id="MCC2124780.1"/>
    </source>
</evidence>
<proteinExistence type="predicted"/>
<reference evidence="1 2" key="1">
    <citation type="submission" date="2021-10" db="EMBL/GenBank/DDBJ databases">
        <title>Anaerobic single-cell dispensing facilitates the cultivation of human gut bacteria.</title>
        <authorList>
            <person name="Afrizal A."/>
        </authorList>
    </citation>
    <scope>NUCLEOTIDE SEQUENCE [LARGE SCALE GENOMIC DNA]</scope>
    <source>
        <strain evidence="1 2">CLA-AA-H276</strain>
    </source>
</reference>
<evidence type="ECO:0000313" key="2">
    <source>
        <dbReference type="Proteomes" id="UP001198220"/>
    </source>
</evidence>
<dbReference type="EMBL" id="JAJEPS010000001">
    <property type="protein sequence ID" value="MCC2124780.1"/>
    <property type="molecule type" value="Genomic_DNA"/>
</dbReference>